<accession>A0AAW8NG01</accession>
<comment type="caution">
    <text evidence="1">The sequence shown here is derived from an EMBL/GenBank/DDBJ whole genome shotgun (WGS) entry which is preliminary data.</text>
</comment>
<evidence type="ECO:0000313" key="2">
    <source>
        <dbReference type="Proteomes" id="UP001262032"/>
    </source>
</evidence>
<dbReference type="EMBL" id="JAVDWN010000042">
    <property type="protein sequence ID" value="MDR7166272.1"/>
    <property type="molecule type" value="Genomic_DNA"/>
</dbReference>
<name>A0AAW8NG01_PSEOX</name>
<dbReference type="AlphaFoldDB" id="A0AAW8NG01"/>
<reference evidence="1" key="1">
    <citation type="submission" date="2023-07" db="EMBL/GenBank/DDBJ databases">
        <title>Sorghum-associated microbial communities from plants grown in Nebraska, USA.</title>
        <authorList>
            <person name="Schachtman D."/>
        </authorList>
    </citation>
    <scope>NUCLEOTIDE SEQUENCE</scope>
    <source>
        <strain evidence="1">BE261</strain>
    </source>
</reference>
<sequence>MSDLISQLPERGLETALRQVDQKNSEFKAAQRISGASGQLNYTGQSANPWDITQTITGGGMTKITLTTTMTCDGSQDWPEANLYMDVRAGGTGDANKFSYLTSVAGGSFYYAMLGWTDGTNIIGYGGRSRLYDATLKKFTWTVDFYYSGTITYYAKIALRSTCPGAATFARTL</sequence>
<dbReference type="GeneID" id="97424705"/>
<organism evidence="1 2">
    <name type="scientific">Pseudarthrobacter oxydans</name>
    <name type="common">Arthrobacter oxydans</name>
    <dbReference type="NCBI Taxonomy" id="1671"/>
    <lineage>
        <taxon>Bacteria</taxon>
        <taxon>Bacillati</taxon>
        <taxon>Actinomycetota</taxon>
        <taxon>Actinomycetes</taxon>
        <taxon>Micrococcales</taxon>
        <taxon>Micrococcaceae</taxon>
        <taxon>Pseudarthrobacter</taxon>
    </lineage>
</organism>
<protein>
    <submittedName>
        <fullName evidence="1">Uncharacterized protein</fullName>
    </submittedName>
</protein>
<gene>
    <name evidence="1" type="ORF">J2X12_004326</name>
</gene>
<dbReference type="RefSeq" id="WP_310114873.1">
    <property type="nucleotide sequence ID" value="NZ_JAVDTN010000042.1"/>
</dbReference>
<evidence type="ECO:0000313" key="1">
    <source>
        <dbReference type="EMBL" id="MDR7166272.1"/>
    </source>
</evidence>
<proteinExistence type="predicted"/>
<dbReference type="Proteomes" id="UP001262032">
    <property type="component" value="Unassembled WGS sequence"/>
</dbReference>